<dbReference type="GO" id="GO:0046872">
    <property type="term" value="F:metal ion binding"/>
    <property type="evidence" value="ECO:0007669"/>
    <property type="project" value="UniProtKB-KW"/>
</dbReference>
<keyword evidence="3" id="KW-0456">Lyase</keyword>
<name>A0A1C6SAW3_9ACTN</name>
<dbReference type="InterPro" id="IPR050251">
    <property type="entry name" value="HpcH-HpaI_aldolase"/>
</dbReference>
<dbReference type="InterPro" id="IPR015813">
    <property type="entry name" value="Pyrv/PenolPyrv_kinase-like_dom"/>
</dbReference>
<sequence>MISRSNSVDRLLAGEITMGTFVGISSPATVEILARRGFDPVCIDSEHTALGPELIENMIRAADSFGVAALVRVPGVGPEIGRALDSGALGVVVPRVETPEQAQACVDMVRYPPQGQRGAGPGRSTAFGKDLVASVRESNSSVALILQVETELGLQNAYEIAAVDGVDMIFVGPGDLAVSMGVGMGSEKHTAAVAGILAEVKRAGKLSGIFSLTGGDLPHWRELGATFFLLSGDVSFLGEQAEAERTRVLELLGE</sequence>
<dbReference type="AlphaFoldDB" id="A0A1C6SAW3"/>
<evidence type="ECO:0000313" key="6">
    <source>
        <dbReference type="Proteomes" id="UP000198906"/>
    </source>
</evidence>
<dbReference type="GO" id="GO:0016832">
    <property type="term" value="F:aldehyde-lyase activity"/>
    <property type="evidence" value="ECO:0007669"/>
    <property type="project" value="TreeGrafter"/>
</dbReference>
<keyword evidence="6" id="KW-1185">Reference proteome</keyword>
<proteinExistence type="inferred from homology"/>
<dbReference type="PANTHER" id="PTHR30502">
    <property type="entry name" value="2-KETO-3-DEOXY-L-RHAMNONATE ALDOLASE"/>
    <property type="match status" value="1"/>
</dbReference>
<protein>
    <submittedName>
        <fullName evidence="5">4-hydroxy-2-oxoheptanedioate aldolase</fullName>
    </submittedName>
</protein>
<reference evidence="6" key="1">
    <citation type="submission" date="2016-06" db="EMBL/GenBank/DDBJ databases">
        <authorList>
            <person name="Varghese N."/>
        </authorList>
    </citation>
    <scope>NUCLEOTIDE SEQUENCE [LARGE SCALE GENOMIC DNA]</scope>
    <source>
        <strain evidence="6">DSM 46123</strain>
    </source>
</reference>
<keyword evidence="2" id="KW-0479">Metal-binding</keyword>
<dbReference type="InterPro" id="IPR040442">
    <property type="entry name" value="Pyrv_kinase-like_dom_sf"/>
</dbReference>
<dbReference type="Pfam" id="PF03328">
    <property type="entry name" value="HpcH_HpaI"/>
    <property type="match status" value="1"/>
</dbReference>
<evidence type="ECO:0000256" key="1">
    <source>
        <dbReference type="ARBA" id="ARBA00005568"/>
    </source>
</evidence>
<organism evidence="5 6">
    <name type="scientific">Micromonospora inyonensis</name>
    <dbReference type="NCBI Taxonomy" id="47866"/>
    <lineage>
        <taxon>Bacteria</taxon>
        <taxon>Bacillati</taxon>
        <taxon>Actinomycetota</taxon>
        <taxon>Actinomycetes</taxon>
        <taxon>Micromonosporales</taxon>
        <taxon>Micromonosporaceae</taxon>
        <taxon>Micromonospora</taxon>
    </lineage>
</organism>
<accession>A0A1C6SAW3</accession>
<evidence type="ECO:0000259" key="4">
    <source>
        <dbReference type="Pfam" id="PF03328"/>
    </source>
</evidence>
<comment type="similarity">
    <text evidence="1">Belongs to the HpcH/HpaI aldolase family.</text>
</comment>
<dbReference type="GO" id="GO:0005737">
    <property type="term" value="C:cytoplasm"/>
    <property type="evidence" value="ECO:0007669"/>
    <property type="project" value="TreeGrafter"/>
</dbReference>
<dbReference type="STRING" id="47866.GA0074694_4552"/>
<dbReference type="PANTHER" id="PTHR30502:SF0">
    <property type="entry name" value="PHOSPHOENOLPYRUVATE CARBOXYLASE FAMILY PROTEIN"/>
    <property type="match status" value="1"/>
</dbReference>
<dbReference type="InterPro" id="IPR005000">
    <property type="entry name" value="Aldolase/citrate-lyase_domain"/>
</dbReference>
<dbReference type="Gene3D" id="3.20.20.60">
    <property type="entry name" value="Phosphoenolpyruvate-binding domains"/>
    <property type="match status" value="1"/>
</dbReference>
<dbReference type="EMBL" id="FMHU01000002">
    <property type="protein sequence ID" value="SCL26546.1"/>
    <property type="molecule type" value="Genomic_DNA"/>
</dbReference>
<evidence type="ECO:0000256" key="3">
    <source>
        <dbReference type="ARBA" id="ARBA00023239"/>
    </source>
</evidence>
<evidence type="ECO:0000313" key="5">
    <source>
        <dbReference type="EMBL" id="SCL26546.1"/>
    </source>
</evidence>
<feature type="domain" description="HpcH/HpaI aldolase/citrate lyase" evidence="4">
    <location>
        <begin position="19"/>
        <end position="212"/>
    </location>
</feature>
<dbReference type="Proteomes" id="UP000198906">
    <property type="component" value="Unassembled WGS sequence"/>
</dbReference>
<gene>
    <name evidence="5" type="ORF">GA0074694_4552</name>
</gene>
<dbReference type="RefSeq" id="WP_091461458.1">
    <property type="nucleotide sequence ID" value="NZ_FMHU01000002.1"/>
</dbReference>
<evidence type="ECO:0000256" key="2">
    <source>
        <dbReference type="ARBA" id="ARBA00022723"/>
    </source>
</evidence>
<dbReference type="SUPFAM" id="SSF51621">
    <property type="entry name" value="Phosphoenolpyruvate/pyruvate domain"/>
    <property type="match status" value="1"/>
</dbReference>